<dbReference type="OrthoDB" id="74360at2759"/>
<evidence type="ECO:0000256" key="5">
    <source>
        <dbReference type="ARBA" id="ARBA00023002"/>
    </source>
</evidence>
<dbReference type="InterPro" id="IPR036188">
    <property type="entry name" value="FAD/NAD-bd_sf"/>
</dbReference>
<dbReference type="Pfam" id="PF00743">
    <property type="entry name" value="FMO-like"/>
    <property type="match status" value="1"/>
</dbReference>
<keyword evidence="6" id="KW-0503">Monooxygenase</keyword>
<name>A0A0G2E060_PHACM</name>
<keyword evidence="7" id="KW-1185">Reference proteome</keyword>
<evidence type="ECO:0000313" key="6">
    <source>
        <dbReference type="EMBL" id="KKY15771.1"/>
    </source>
</evidence>
<reference evidence="6 7" key="2">
    <citation type="submission" date="2015-05" db="EMBL/GenBank/DDBJ databases">
        <authorList>
            <person name="Morales-Cruz A."/>
            <person name="Amrine K.C."/>
            <person name="Cantu D."/>
        </authorList>
    </citation>
    <scope>NUCLEOTIDE SEQUENCE [LARGE SCALE GENOMIC DNA]</scope>
    <source>
        <strain evidence="6">UCRPC4</strain>
    </source>
</reference>
<dbReference type="Proteomes" id="UP000053317">
    <property type="component" value="Unassembled WGS sequence"/>
</dbReference>
<dbReference type="PANTHER" id="PTHR42877">
    <property type="entry name" value="L-ORNITHINE N(5)-MONOOXYGENASE-RELATED"/>
    <property type="match status" value="1"/>
</dbReference>
<protein>
    <submittedName>
        <fullName evidence="6">Putative fad-containing monooxygenase</fullName>
    </submittedName>
</protein>
<dbReference type="Gene3D" id="3.50.50.60">
    <property type="entry name" value="FAD/NAD(P)-binding domain"/>
    <property type="match status" value="2"/>
</dbReference>
<dbReference type="PANTHER" id="PTHR42877:SF7">
    <property type="entry name" value="FLAVIN-BINDING MONOOXYGENASE-RELATED"/>
    <property type="match status" value="1"/>
</dbReference>
<reference evidence="6 7" key="1">
    <citation type="submission" date="2015-05" db="EMBL/GenBank/DDBJ databases">
        <title>Distinctive expansion of gene families associated with plant cell wall degradation and secondary metabolism in the genomes of grapevine trunk pathogens.</title>
        <authorList>
            <person name="Lawrence D.P."/>
            <person name="Travadon R."/>
            <person name="Rolshausen P.E."/>
            <person name="Baumgartner K."/>
        </authorList>
    </citation>
    <scope>NUCLEOTIDE SEQUENCE [LARGE SCALE GENOMIC DNA]</scope>
    <source>
        <strain evidence="6">UCRPC4</strain>
    </source>
</reference>
<sequence length="586" mass="66014">MISQDPPLTGDGVADVLDAAGYVNGTLGPLKKFTGTAFIPRKLRVLMVGAGVSGIQFAKDVSSKMQEIDLEIYDKNPALGGTWYENRYPGCACDVPAHTYQFSWEPNPRWSKFYAPAAEICEYLNDVVDKHDLRKYMHFNHKVVQAEWLESSSTWKIDLEATDSDGKTSVVTRECDIFLKGIGTLNNWRWPDIDGLHGFKGHLMHTANWDESVDLTGKTVAVIGNGASGVQCVAALQPNVKQLWNYMRTSSWMLPHVFSGGNVQSDYTKEEKERFANDPEFYYEYRRQLEVTLAGGFEALWRGSIAQEDLKKTTLKHMAEKIKDPKTLKALSPTFEIGCRRFTPGDHYLHALQQDNCTIVSDKITRITESGIVDETGVERKIDAIICCTGFDASYEPRFPTYGINGYPLSANWGRDKPTESYMGTCVANFPNLFVFMAPICPVLGSAFPGIESTSDYIRRLIERIQIDRIKSLTVKQEAQTMFNVWAQSRMQEMAWSGNCKSWYKNSKGKVFIPWPGTAMHYVETTKIIRWEDFDYVFEDPKNKYASLGNGIPSLGVAPEYPVWLGLPPSFELVQNGLKIPGHIPN</sequence>
<comment type="cofactor">
    <cofactor evidence="1">
        <name>FAD</name>
        <dbReference type="ChEBI" id="CHEBI:57692"/>
    </cofactor>
</comment>
<evidence type="ECO:0000256" key="1">
    <source>
        <dbReference type="ARBA" id="ARBA00001974"/>
    </source>
</evidence>
<gene>
    <name evidence="6" type="ORF">UCRPC4_g06139</name>
</gene>
<dbReference type="GO" id="GO:0004499">
    <property type="term" value="F:N,N-dimethylaniline monooxygenase activity"/>
    <property type="evidence" value="ECO:0007669"/>
    <property type="project" value="InterPro"/>
</dbReference>
<evidence type="ECO:0000256" key="2">
    <source>
        <dbReference type="ARBA" id="ARBA00010139"/>
    </source>
</evidence>
<dbReference type="AlphaFoldDB" id="A0A0G2E060"/>
<dbReference type="EMBL" id="LCWF01000174">
    <property type="protein sequence ID" value="KKY15771.1"/>
    <property type="molecule type" value="Genomic_DNA"/>
</dbReference>
<accession>A0A0G2E060</accession>
<keyword evidence="3" id="KW-0285">Flavoprotein</keyword>
<proteinExistence type="inferred from homology"/>
<comment type="caution">
    <text evidence="6">The sequence shown here is derived from an EMBL/GenBank/DDBJ whole genome shotgun (WGS) entry which is preliminary data.</text>
</comment>
<evidence type="ECO:0000256" key="3">
    <source>
        <dbReference type="ARBA" id="ARBA00022630"/>
    </source>
</evidence>
<dbReference type="InterPro" id="IPR051209">
    <property type="entry name" value="FAD-bind_Monooxygenase_sf"/>
</dbReference>
<dbReference type="InterPro" id="IPR020946">
    <property type="entry name" value="Flavin_mOase-like"/>
</dbReference>
<comment type="similarity">
    <text evidence="2">Belongs to the FAD-binding monooxygenase family.</text>
</comment>
<keyword evidence="5" id="KW-0560">Oxidoreductase</keyword>
<keyword evidence="4" id="KW-0274">FAD</keyword>
<dbReference type="GO" id="GO:0050661">
    <property type="term" value="F:NADP binding"/>
    <property type="evidence" value="ECO:0007669"/>
    <property type="project" value="InterPro"/>
</dbReference>
<dbReference type="SUPFAM" id="SSF51905">
    <property type="entry name" value="FAD/NAD(P)-binding domain"/>
    <property type="match status" value="2"/>
</dbReference>
<organism evidence="6 7">
    <name type="scientific">Phaeomoniella chlamydospora</name>
    <name type="common">Phaeoacremonium chlamydosporum</name>
    <dbReference type="NCBI Taxonomy" id="158046"/>
    <lineage>
        <taxon>Eukaryota</taxon>
        <taxon>Fungi</taxon>
        <taxon>Dikarya</taxon>
        <taxon>Ascomycota</taxon>
        <taxon>Pezizomycotina</taxon>
        <taxon>Eurotiomycetes</taxon>
        <taxon>Chaetothyriomycetidae</taxon>
        <taxon>Phaeomoniellales</taxon>
        <taxon>Phaeomoniellaceae</taxon>
        <taxon>Phaeomoniella</taxon>
    </lineage>
</organism>
<evidence type="ECO:0000313" key="7">
    <source>
        <dbReference type="Proteomes" id="UP000053317"/>
    </source>
</evidence>
<evidence type="ECO:0000256" key="4">
    <source>
        <dbReference type="ARBA" id="ARBA00022827"/>
    </source>
</evidence>
<dbReference type="GO" id="GO:0050660">
    <property type="term" value="F:flavin adenine dinucleotide binding"/>
    <property type="evidence" value="ECO:0007669"/>
    <property type="project" value="InterPro"/>
</dbReference>